<gene>
    <name evidence="1" type="ORF">O1611_g7108</name>
</gene>
<sequence length="746" mass="85159">MDAQPLSPWATRFRELLDQKDTTLEILFKDSPQETSTKFSAQAQRHSGIAVEFPRRDPKYYNDPLSPFERNTQPRTGIEFDRLFVSEQLQRRGFHGSATWELTALNRFLWISDRYAIVTGGHLRDDHPNVVHEAYQSRLIKVDESRWFEFLRKHRWYDLYEDSPGLQRNGVLSVDDPTVWSHLRVSIELADRILKTLIHEQHSALETILFGRIVYWREIPSMANSRPFENALVLVSRKKVYVNNGVAGTPPPIRACLTLDVLVYTLTQRQFWSFAPNFKPGDVRGQSRRTREYNLGFVNSELLRHLCINDLTMAETFMLQFQLTIVLIRGLMQSLIAARYHLEGAQDGLQEPFVDFDAVSEIGVAMESRIWGGRFVTHPVANSVPLSTALVQWPSVYSSGILNHAHPDLQDGVPLTIERYPALYLSKFFVEEFWQNSPRARKSDYHFKAPFSPRKCGKIFMSGQSLIRGAPVGRKSLFQSSTAVLNGGVKTWNDLAVNETNRGGWDRFDQAVVAAWWENQYIIRMDRQSWYGEQYQRWASTPWGIGLYARQLVDSFYIDFEAKDEVSAYRGPAALVVGHPNASGMMDWANRDHFFRSMPAGRGVNNSWVYFSIGLLMLAALPIRTTPQQRTGGEAHMRLFVYTPSTQCRQVEWRGMNAPQTVELTEPDDDDPLRNRREANVLLGDEYPRVLAGVPDGRVRPLVLGDPSVQGRTPDTAMEALVAASARPPSPMGGKMDFPCSRLRPL</sequence>
<comment type="caution">
    <text evidence="1">The sequence shown here is derived from an EMBL/GenBank/DDBJ whole genome shotgun (WGS) entry which is preliminary data.</text>
</comment>
<proteinExistence type="predicted"/>
<reference evidence="1" key="1">
    <citation type="submission" date="2022-12" db="EMBL/GenBank/DDBJ databases">
        <title>Genome Sequence of Lasiodiplodia mahajangana.</title>
        <authorList>
            <person name="Buettner E."/>
        </authorList>
    </citation>
    <scope>NUCLEOTIDE SEQUENCE</scope>
    <source>
        <strain evidence="1">VT137</strain>
    </source>
</reference>
<evidence type="ECO:0000313" key="1">
    <source>
        <dbReference type="EMBL" id="KAJ8126530.1"/>
    </source>
</evidence>
<dbReference type="Proteomes" id="UP001153332">
    <property type="component" value="Unassembled WGS sequence"/>
</dbReference>
<protein>
    <submittedName>
        <fullName evidence="1">Uncharacterized protein</fullName>
    </submittedName>
</protein>
<keyword evidence="2" id="KW-1185">Reference proteome</keyword>
<organism evidence="1 2">
    <name type="scientific">Lasiodiplodia mahajangana</name>
    <dbReference type="NCBI Taxonomy" id="1108764"/>
    <lineage>
        <taxon>Eukaryota</taxon>
        <taxon>Fungi</taxon>
        <taxon>Dikarya</taxon>
        <taxon>Ascomycota</taxon>
        <taxon>Pezizomycotina</taxon>
        <taxon>Dothideomycetes</taxon>
        <taxon>Dothideomycetes incertae sedis</taxon>
        <taxon>Botryosphaeriales</taxon>
        <taxon>Botryosphaeriaceae</taxon>
        <taxon>Lasiodiplodia</taxon>
    </lineage>
</organism>
<dbReference type="EMBL" id="JAPUUL010001815">
    <property type="protein sequence ID" value="KAJ8126530.1"/>
    <property type="molecule type" value="Genomic_DNA"/>
</dbReference>
<accession>A0ACC2JGB1</accession>
<evidence type="ECO:0000313" key="2">
    <source>
        <dbReference type="Proteomes" id="UP001153332"/>
    </source>
</evidence>
<name>A0ACC2JGB1_9PEZI</name>